<dbReference type="Proteomes" id="UP000435304">
    <property type="component" value="Unassembled WGS sequence"/>
</dbReference>
<protein>
    <submittedName>
        <fullName evidence="2">Extracellular solute-binding protein</fullName>
    </submittedName>
</protein>
<gene>
    <name evidence="2" type="ORF">GC722_00230</name>
</gene>
<keyword evidence="3" id="KW-1185">Reference proteome</keyword>
<dbReference type="Pfam" id="PF13416">
    <property type="entry name" value="SBP_bac_8"/>
    <property type="match status" value="1"/>
</dbReference>
<feature type="signal peptide" evidence="1">
    <location>
        <begin position="1"/>
        <end position="27"/>
    </location>
</feature>
<dbReference type="InterPro" id="IPR006311">
    <property type="entry name" value="TAT_signal"/>
</dbReference>
<name>A0A6A9UPJ9_9ACTN</name>
<dbReference type="PROSITE" id="PS51318">
    <property type="entry name" value="TAT"/>
    <property type="match status" value="1"/>
</dbReference>
<comment type="caution">
    <text evidence="2">The sequence shown here is derived from an EMBL/GenBank/DDBJ whole genome shotgun (WGS) entry which is preliminary data.</text>
</comment>
<evidence type="ECO:0000313" key="3">
    <source>
        <dbReference type="Proteomes" id="UP000435304"/>
    </source>
</evidence>
<dbReference type="InterPro" id="IPR050490">
    <property type="entry name" value="Bact_solute-bd_prot1"/>
</dbReference>
<dbReference type="InterPro" id="IPR006059">
    <property type="entry name" value="SBP"/>
</dbReference>
<dbReference type="PROSITE" id="PS51257">
    <property type="entry name" value="PROKAR_LIPOPROTEIN"/>
    <property type="match status" value="1"/>
</dbReference>
<dbReference type="AlphaFoldDB" id="A0A6A9UPJ9"/>
<dbReference type="SUPFAM" id="SSF53850">
    <property type="entry name" value="Periplasmic binding protein-like II"/>
    <property type="match status" value="1"/>
</dbReference>
<accession>A0A6A9UPJ9</accession>
<dbReference type="PANTHER" id="PTHR43649">
    <property type="entry name" value="ARABINOSE-BINDING PROTEIN-RELATED"/>
    <property type="match status" value="1"/>
</dbReference>
<keyword evidence="1" id="KW-0732">Signal</keyword>
<dbReference type="PANTHER" id="PTHR43649:SF30">
    <property type="entry name" value="ABC TRANSPORTER SUBSTRATE-BINDING PROTEIN"/>
    <property type="match status" value="1"/>
</dbReference>
<reference evidence="2 3" key="1">
    <citation type="submission" date="2019-12" db="EMBL/GenBank/DDBJ databases">
        <title>Auraticoccus cholistani sp. nov., an actinomycete isolated from soil of Cholistan desert.</title>
        <authorList>
            <person name="Cheema M.T."/>
        </authorList>
    </citation>
    <scope>NUCLEOTIDE SEQUENCE [LARGE SCALE GENOMIC DNA]</scope>
    <source>
        <strain evidence="2 3">F435</strain>
    </source>
</reference>
<evidence type="ECO:0000256" key="1">
    <source>
        <dbReference type="SAM" id="SignalP"/>
    </source>
</evidence>
<proteinExistence type="predicted"/>
<dbReference type="EMBL" id="WPCU01000001">
    <property type="protein sequence ID" value="MVA74468.1"/>
    <property type="molecule type" value="Genomic_DNA"/>
</dbReference>
<dbReference type="RefSeq" id="WP_156606954.1">
    <property type="nucleotide sequence ID" value="NZ_WPCU01000001.1"/>
</dbReference>
<sequence>MNAVSRRKLFQLSALVGGGLAGSSALSACGGVGGGGDSAGALRYAMWGNNVRQQNYSKAFEEMQAAVPDLQIAMEFADYTAFQERMTTQMAARNVPHVFWVPSPQVMTYYANDLYRDLEGIETLDLSDYSPTDLDGFKLDGKLNTMPFGIFVPVLRYNTTFAEEDGVELPEDGAGWTWDSLAELAKDYSANSSQGRKALSYGAEHDLSFENWLRQRGEQLWTEDGRVGFTQDGLASWIEWWEDLRKAGATTSISEQDGVAPDWPTVGDKILMNFGNSNHIIDDAQQFPDYDFALRHPPVAEDAPEGFQYLYYPRMAVYSGAEDDMVAKAGQVLTYCTSTVEMLKTVGLTMGAPVNPRVAEEIAPSATADEQEMLRIVAEDRAVERKPRYEAPPGSSTWRTVMGRVLEEVTLGSSSISEAASSMIDEVTTAIERAA</sequence>
<feature type="chain" id="PRO_5025384940" evidence="1">
    <location>
        <begin position="28"/>
        <end position="435"/>
    </location>
</feature>
<organism evidence="2 3">
    <name type="scientific">Auraticoccus cholistanensis</name>
    <dbReference type="NCBI Taxonomy" id="2656650"/>
    <lineage>
        <taxon>Bacteria</taxon>
        <taxon>Bacillati</taxon>
        <taxon>Actinomycetota</taxon>
        <taxon>Actinomycetes</taxon>
        <taxon>Propionibacteriales</taxon>
        <taxon>Propionibacteriaceae</taxon>
        <taxon>Auraticoccus</taxon>
    </lineage>
</organism>
<dbReference type="Gene3D" id="3.40.190.10">
    <property type="entry name" value="Periplasmic binding protein-like II"/>
    <property type="match status" value="2"/>
</dbReference>
<evidence type="ECO:0000313" key="2">
    <source>
        <dbReference type="EMBL" id="MVA74468.1"/>
    </source>
</evidence>